<dbReference type="GO" id="GO:0042276">
    <property type="term" value="P:error-prone translesion synthesis"/>
    <property type="evidence" value="ECO:0007669"/>
    <property type="project" value="TreeGrafter"/>
</dbReference>
<comment type="subunit">
    <text evidence="12">Monomer.</text>
</comment>
<comment type="caution">
    <text evidence="14">The sequence shown here is derived from an EMBL/GenBank/DDBJ whole genome shotgun (WGS) entry which is preliminary data.</text>
</comment>
<dbReference type="GO" id="GO:0006261">
    <property type="term" value="P:DNA-templated DNA replication"/>
    <property type="evidence" value="ECO:0007669"/>
    <property type="project" value="UniProtKB-UniRule"/>
</dbReference>
<comment type="function">
    <text evidence="12">Poorly processive, error-prone DNA polymerase involved in untargeted mutagenesis. Copies undamaged DNA at stalled replication forks, which arise in vivo from mismatched or misaligned primer ends. These misaligned primers can be extended by PolIV. Exhibits no 3'-5' exonuclease (proofreading) activity. May be involved in translesional synthesis, in conjunction with the beta clamp from PolIII.</text>
</comment>
<dbReference type="Gene3D" id="1.10.150.20">
    <property type="entry name" value="5' to 3' exonuclease, C-terminal subdomain"/>
    <property type="match status" value="1"/>
</dbReference>
<feature type="site" description="Substrate discrimination" evidence="12">
    <location>
        <position position="24"/>
    </location>
</feature>
<dbReference type="GO" id="GO:0000287">
    <property type="term" value="F:magnesium ion binding"/>
    <property type="evidence" value="ECO:0007669"/>
    <property type="project" value="UniProtKB-UniRule"/>
</dbReference>
<protein>
    <recommendedName>
        <fullName evidence="12">DNA polymerase IV</fullName>
        <shortName evidence="12">Pol IV</shortName>
        <ecNumber evidence="12">2.7.7.7</ecNumber>
    </recommendedName>
</protein>
<keyword evidence="2 12" id="KW-0515">Mutator protein</keyword>
<evidence type="ECO:0000256" key="6">
    <source>
        <dbReference type="ARBA" id="ARBA00022723"/>
    </source>
</evidence>
<comment type="catalytic activity">
    <reaction evidence="11 12">
        <text>DNA(n) + a 2'-deoxyribonucleoside 5'-triphosphate = DNA(n+1) + diphosphate</text>
        <dbReference type="Rhea" id="RHEA:22508"/>
        <dbReference type="Rhea" id="RHEA-COMP:17339"/>
        <dbReference type="Rhea" id="RHEA-COMP:17340"/>
        <dbReference type="ChEBI" id="CHEBI:33019"/>
        <dbReference type="ChEBI" id="CHEBI:61560"/>
        <dbReference type="ChEBI" id="CHEBI:173112"/>
        <dbReference type="EC" id="2.7.7.7"/>
    </reaction>
</comment>
<dbReference type="GO" id="GO:0009432">
    <property type="term" value="P:SOS response"/>
    <property type="evidence" value="ECO:0007669"/>
    <property type="project" value="TreeGrafter"/>
</dbReference>
<evidence type="ECO:0000256" key="12">
    <source>
        <dbReference type="HAMAP-Rule" id="MF_01113"/>
    </source>
</evidence>
<comment type="cofactor">
    <cofactor evidence="12">
        <name>Mg(2+)</name>
        <dbReference type="ChEBI" id="CHEBI:18420"/>
    </cofactor>
    <text evidence="12">Binds 2 magnesium ions per subunit.</text>
</comment>
<dbReference type="AlphaFoldDB" id="A0A841RLY1"/>
<dbReference type="Pfam" id="PF00817">
    <property type="entry name" value="IMS"/>
    <property type="match status" value="1"/>
</dbReference>
<evidence type="ECO:0000256" key="3">
    <source>
        <dbReference type="ARBA" id="ARBA00022679"/>
    </source>
</evidence>
<dbReference type="InterPro" id="IPR001126">
    <property type="entry name" value="UmuC"/>
</dbReference>
<dbReference type="SUPFAM" id="SSF56672">
    <property type="entry name" value="DNA/RNA polymerases"/>
    <property type="match status" value="1"/>
</dbReference>
<evidence type="ECO:0000256" key="7">
    <source>
        <dbReference type="ARBA" id="ARBA00022763"/>
    </source>
</evidence>
<keyword evidence="8 12" id="KW-0460">Magnesium</keyword>
<keyword evidence="6 12" id="KW-0479">Metal-binding</keyword>
<dbReference type="InterPro" id="IPR050116">
    <property type="entry name" value="DNA_polymerase-Y"/>
</dbReference>
<feature type="binding site" evidence="12">
    <location>
        <position position="19"/>
    </location>
    <ligand>
        <name>Mg(2+)</name>
        <dbReference type="ChEBI" id="CHEBI:18420"/>
    </ligand>
</feature>
<dbReference type="InterPro" id="IPR017961">
    <property type="entry name" value="DNA_pol_Y-fam_little_finger"/>
</dbReference>
<name>A0A841RLY1_9BACI</name>
<evidence type="ECO:0000256" key="11">
    <source>
        <dbReference type="ARBA" id="ARBA00049244"/>
    </source>
</evidence>
<dbReference type="NCBIfam" id="NF002677">
    <property type="entry name" value="PRK02406.1"/>
    <property type="match status" value="1"/>
</dbReference>
<dbReference type="InterPro" id="IPR022880">
    <property type="entry name" value="DNApol_IV"/>
</dbReference>
<evidence type="ECO:0000259" key="13">
    <source>
        <dbReference type="PROSITE" id="PS50173"/>
    </source>
</evidence>
<dbReference type="Gene3D" id="3.40.1170.60">
    <property type="match status" value="1"/>
</dbReference>
<dbReference type="InterPro" id="IPR024728">
    <property type="entry name" value="PolY_HhH_motif"/>
</dbReference>
<proteinExistence type="inferred from homology"/>
<dbReference type="HAMAP" id="MF_01113">
    <property type="entry name" value="DNApol_IV"/>
    <property type="match status" value="1"/>
</dbReference>
<dbReference type="Proteomes" id="UP000572212">
    <property type="component" value="Unassembled WGS sequence"/>
</dbReference>
<comment type="similarity">
    <text evidence="1 12">Belongs to the DNA polymerase type-Y family.</text>
</comment>
<evidence type="ECO:0000256" key="1">
    <source>
        <dbReference type="ARBA" id="ARBA00010945"/>
    </source>
</evidence>
<accession>A0A841RLY1</accession>
<dbReference type="InterPro" id="IPR043128">
    <property type="entry name" value="Rev_trsase/Diguanyl_cyclase"/>
</dbReference>
<dbReference type="InterPro" id="IPR036775">
    <property type="entry name" value="DNA_pol_Y-fam_lit_finger_sf"/>
</dbReference>
<dbReference type="SUPFAM" id="SSF100879">
    <property type="entry name" value="Lesion bypass DNA polymerase (Y-family), little finger domain"/>
    <property type="match status" value="1"/>
</dbReference>
<dbReference type="PANTHER" id="PTHR11076">
    <property type="entry name" value="DNA REPAIR POLYMERASE UMUC / TRANSFERASE FAMILY MEMBER"/>
    <property type="match status" value="1"/>
</dbReference>
<keyword evidence="5 12" id="KW-0235">DNA replication</keyword>
<evidence type="ECO:0000256" key="10">
    <source>
        <dbReference type="ARBA" id="ARBA00023204"/>
    </source>
</evidence>
<dbReference type="RefSeq" id="WP_184244218.1">
    <property type="nucleotide sequence ID" value="NZ_BAAACU010000022.1"/>
</dbReference>
<evidence type="ECO:0000256" key="2">
    <source>
        <dbReference type="ARBA" id="ARBA00022457"/>
    </source>
</evidence>
<dbReference type="FunFam" id="3.30.1490.100:FF:000004">
    <property type="entry name" value="DNA polymerase IV"/>
    <property type="match status" value="1"/>
</dbReference>
<feature type="active site" evidence="12">
    <location>
        <position position="116"/>
    </location>
</feature>
<feature type="binding site" evidence="12">
    <location>
        <position position="115"/>
    </location>
    <ligand>
        <name>Mg(2+)</name>
        <dbReference type="ChEBI" id="CHEBI:18420"/>
    </ligand>
</feature>
<dbReference type="GO" id="GO:0006281">
    <property type="term" value="P:DNA repair"/>
    <property type="evidence" value="ECO:0007669"/>
    <property type="project" value="UniProtKB-UniRule"/>
</dbReference>
<feature type="domain" description="UmuC" evidence="13">
    <location>
        <begin position="15"/>
        <end position="196"/>
    </location>
</feature>
<evidence type="ECO:0000256" key="9">
    <source>
        <dbReference type="ARBA" id="ARBA00022932"/>
    </source>
</evidence>
<dbReference type="PANTHER" id="PTHR11076:SF33">
    <property type="entry name" value="DNA POLYMERASE KAPPA"/>
    <property type="match status" value="1"/>
</dbReference>
<dbReference type="NCBIfam" id="NF002492">
    <property type="entry name" value="PRK01810.1"/>
    <property type="match status" value="1"/>
</dbReference>
<organism evidence="14 15">
    <name type="scientific">Gracilibacillus halotolerans</name>
    <dbReference type="NCBI Taxonomy" id="74386"/>
    <lineage>
        <taxon>Bacteria</taxon>
        <taxon>Bacillati</taxon>
        <taxon>Bacillota</taxon>
        <taxon>Bacilli</taxon>
        <taxon>Bacillales</taxon>
        <taxon>Bacillaceae</taxon>
        <taxon>Gracilibacillus</taxon>
    </lineage>
</organism>
<keyword evidence="12" id="KW-0238">DNA-binding</keyword>
<keyword evidence="12" id="KW-0963">Cytoplasm</keyword>
<keyword evidence="7 12" id="KW-0227">DNA damage</keyword>
<dbReference type="Pfam" id="PF11798">
    <property type="entry name" value="IMS_HHH"/>
    <property type="match status" value="1"/>
</dbReference>
<comment type="subcellular location">
    <subcellularLocation>
        <location evidence="12">Cytoplasm</location>
    </subcellularLocation>
</comment>
<sequence>MNHKKSWYPKKGRVILHADMNSFYASVETADDPRLRGKPLAIAGNPDERKGIIVTCNYEARAYGIKTTMALWQAKKLCKDLIVKRPNMDRYREISREIFAIFEEFTPFVEPISIDEGYLDISECYEQGTPLEIANRIQMKLKEKLDLPCSIGIAPNKFLAKMASDMKKPNGITILRKRDIPNKLWVLPIDDMHGVGYKTAERMRERNIKTIGDLAKADPFLIKGVFGINGEKLRRRALGEDPRPVDPNSVSVYKSIGSSQTFAQDISVLEELTYKLNDLAKKTEQRIIKSGVVGRAVQLTIRYEDRTTITRRISASQYVYEAKDIFYYGRKLLEKHWNERPVRLLGITLQEVIPKEQATYQLEFFDETK</sequence>
<evidence type="ECO:0000256" key="4">
    <source>
        <dbReference type="ARBA" id="ARBA00022695"/>
    </source>
</evidence>
<keyword evidence="3 12" id="KW-0808">Transferase</keyword>
<evidence type="ECO:0000256" key="8">
    <source>
        <dbReference type="ARBA" id="ARBA00022842"/>
    </source>
</evidence>
<dbReference type="CDD" id="cd03586">
    <property type="entry name" value="PolY_Pol_IV_kappa"/>
    <property type="match status" value="1"/>
</dbReference>
<dbReference type="InterPro" id="IPR043502">
    <property type="entry name" value="DNA/RNA_pol_sf"/>
</dbReference>
<dbReference type="FunFam" id="3.40.1170.60:FF:000003">
    <property type="entry name" value="DNA polymerase eta"/>
    <property type="match status" value="1"/>
</dbReference>
<dbReference type="GO" id="GO:0003887">
    <property type="term" value="F:DNA-directed DNA polymerase activity"/>
    <property type="evidence" value="ECO:0007669"/>
    <property type="project" value="UniProtKB-UniRule"/>
</dbReference>
<evidence type="ECO:0000313" key="15">
    <source>
        <dbReference type="Proteomes" id="UP000572212"/>
    </source>
</evidence>
<dbReference type="Gene3D" id="3.30.70.270">
    <property type="match status" value="1"/>
</dbReference>
<dbReference type="PROSITE" id="PS50173">
    <property type="entry name" value="UMUC"/>
    <property type="match status" value="1"/>
</dbReference>
<keyword evidence="10 12" id="KW-0234">DNA repair</keyword>
<keyword evidence="4 12" id="KW-0548">Nucleotidyltransferase</keyword>
<dbReference type="EC" id="2.7.7.7" evidence="12"/>
<dbReference type="GO" id="GO:0005829">
    <property type="term" value="C:cytosol"/>
    <property type="evidence" value="ECO:0007669"/>
    <property type="project" value="TreeGrafter"/>
</dbReference>
<evidence type="ECO:0000313" key="14">
    <source>
        <dbReference type="EMBL" id="MBB6511728.1"/>
    </source>
</evidence>
<reference evidence="14 15" key="1">
    <citation type="submission" date="2020-08" db="EMBL/GenBank/DDBJ databases">
        <title>Genomic Encyclopedia of Type Strains, Phase IV (KMG-IV): sequencing the most valuable type-strain genomes for metagenomic binning, comparative biology and taxonomic classification.</title>
        <authorList>
            <person name="Goeker M."/>
        </authorList>
    </citation>
    <scope>NUCLEOTIDE SEQUENCE [LARGE SCALE GENOMIC DNA]</scope>
    <source>
        <strain evidence="14 15">DSM 11805</strain>
    </source>
</reference>
<keyword evidence="15" id="KW-1185">Reference proteome</keyword>
<gene>
    <name evidence="12" type="primary">dinB</name>
    <name evidence="14" type="ORF">GGQ92_000495</name>
</gene>
<dbReference type="Pfam" id="PF11799">
    <property type="entry name" value="IMS_C"/>
    <property type="match status" value="1"/>
</dbReference>
<dbReference type="EMBL" id="JACHON010000001">
    <property type="protein sequence ID" value="MBB6511728.1"/>
    <property type="molecule type" value="Genomic_DNA"/>
</dbReference>
<dbReference type="Gene3D" id="3.30.1490.100">
    <property type="entry name" value="DNA polymerase, Y-family, little finger domain"/>
    <property type="match status" value="1"/>
</dbReference>
<keyword evidence="9 12" id="KW-0239">DNA-directed DNA polymerase</keyword>
<evidence type="ECO:0000256" key="5">
    <source>
        <dbReference type="ARBA" id="ARBA00022705"/>
    </source>
</evidence>
<dbReference type="GO" id="GO:0003684">
    <property type="term" value="F:damaged DNA binding"/>
    <property type="evidence" value="ECO:0007669"/>
    <property type="project" value="InterPro"/>
</dbReference>